<sequence length="287" mass="33463">MSDYLITKVLNNNVIICKKAQEEYVLIAKGIGFNKKSGMTLQENQTVEKTYILDQKSQQDHYKSLVEQADDTLIQAVIEAVNIITNSVMKVDNQKLVISLTDHIIFAYNRLKQNQLINNPFVVETKQLYTEAYGIAEKVIDRLNHVLDVNFPEDEIGFIALHIASNTETLSIREMELINRLINKSIFILEHDLKQEIEKDTVQYQRFIRHIQFLIKRLRTGENLQKTNAFEELLKTQYPLCFNIALKIMKMLQQELGIKIYEAEVIYLTLHVYHFMIDADHTNETNV</sequence>
<dbReference type="NCBIfam" id="NF047357">
    <property type="entry name" value="antiterm_GlcT"/>
    <property type="match status" value="1"/>
</dbReference>
<dbReference type="Gene3D" id="1.20.890.100">
    <property type="match status" value="1"/>
</dbReference>
<dbReference type="GO" id="GO:0003723">
    <property type="term" value="F:RNA binding"/>
    <property type="evidence" value="ECO:0007669"/>
    <property type="project" value="InterPro"/>
</dbReference>
<comment type="caution">
    <text evidence="3">The sequence shown here is derived from an EMBL/GenBank/DDBJ whole genome shotgun (WGS) entry which is preliminary data.</text>
</comment>
<reference evidence="3 4" key="1">
    <citation type="journal article" date="2016" name="Front. Microbiol.">
        <title>Comprehensive Phylogenetic Analysis of Bovine Non-aureus Staphylococci Species Based on Whole-Genome Sequencing.</title>
        <authorList>
            <person name="Naushad S."/>
            <person name="Barkema H.W."/>
            <person name="Luby C."/>
            <person name="Condas L.A."/>
            <person name="Nobrega D.B."/>
            <person name="Carson D.A."/>
            <person name="De Buck J."/>
        </authorList>
    </citation>
    <scope>NUCLEOTIDE SEQUENCE [LARGE SCALE GENOMIC DNA]</scope>
    <source>
        <strain evidence="3 4">SNUC 4554</strain>
    </source>
</reference>
<dbReference type="OrthoDB" id="9813552at2"/>
<keyword evidence="1" id="KW-0677">Repeat</keyword>
<evidence type="ECO:0000256" key="1">
    <source>
        <dbReference type="ARBA" id="ARBA00022737"/>
    </source>
</evidence>
<organism evidence="3 4">
    <name type="scientific">Staphylococcus shinii</name>
    <dbReference type="NCBI Taxonomy" id="2912228"/>
    <lineage>
        <taxon>Bacteria</taxon>
        <taxon>Bacillati</taxon>
        <taxon>Bacillota</taxon>
        <taxon>Bacilli</taxon>
        <taxon>Bacillales</taxon>
        <taxon>Staphylococcaceae</taxon>
        <taxon>Staphylococcus</taxon>
    </lineage>
</organism>
<dbReference type="PANTHER" id="PTHR30185">
    <property type="entry name" value="CRYPTIC BETA-GLUCOSIDE BGL OPERON ANTITERMINATOR"/>
    <property type="match status" value="1"/>
</dbReference>
<evidence type="ECO:0000259" key="2">
    <source>
        <dbReference type="PROSITE" id="PS51372"/>
    </source>
</evidence>
<dbReference type="PROSITE" id="PS51372">
    <property type="entry name" value="PRD_2"/>
    <property type="match status" value="2"/>
</dbReference>
<dbReference type="GO" id="GO:0006355">
    <property type="term" value="P:regulation of DNA-templated transcription"/>
    <property type="evidence" value="ECO:0007669"/>
    <property type="project" value="InterPro"/>
</dbReference>
<dbReference type="RefSeq" id="WP_039066628.1">
    <property type="nucleotide sequence ID" value="NZ_CP068712.1"/>
</dbReference>
<dbReference type="Proteomes" id="UP000286317">
    <property type="component" value="Unassembled WGS sequence"/>
</dbReference>
<dbReference type="InterPro" id="IPR050661">
    <property type="entry name" value="BglG_antiterminators"/>
</dbReference>
<feature type="domain" description="PRD" evidence="2">
    <location>
        <begin position="68"/>
        <end position="173"/>
    </location>
</feature>
<keyword evidence="4" id="KW-1185">Reference proteome</keyword>
<name>A0A418ICN4_9STAP</name>
<evidence type="ECO:0000313" key="3">
    <source>
        <dbReference type="EMBL" id="RIM97451.1"/>
    </source>
</evidence>
<dbReference type="Gene3D" id="2.30.24.10">
    <property type="entry name" value="CAT RNA-binding domain"/>
    <property type="match status" value="1"/>
</dbReference>
<dbReference type="SMART" id="SM01061">
    <property type="entry name" value="CAT_RBD"/>
    <property type="match status" value="1"/>
</dbReference>
<dbReference type="GeneID" id="79050478"/>
<dbReference type="InterPro" id="IPR036650">
    <property type="entry name" value="CAT_RNA-bd_dom_sf"/>
</dbReference>
<dbReference type="Pfam" id="PF00874">
    <property type="entry name" value="PRD"/>
    <property type="match status" value="2"/>
</dbReference>
<protein>
    <submittedName>
        <fullName evidence="3">Transcription antiterminator</fullName>
    </submittedName>
</protein>
<dbReference type="PANTHER" id="PTHR30185:SF16">
    <property type="entry name" value="PROTEIN GLCT"/>
    <property type="match status" value="1"/>
</dbReference>
<accession>A0A418ICN4</accession>
<evidence type="ECO:0000313" key="4">
    <source>
        <dbReference type="Proteomes" id="UP000286317"/>
    </source>
</evidence>
<dbReference type="Gene3D" id="1.10.1790.10">
    <property type="entry name" value="PRD domain"/>
    <property type="match status" value="1"/>
</dbReference>
<dbReference type="InterPro" id="IPR036634">
    <property type="entry name" value="PRD_sf"/>
</dbReference>
<gene>
    <name evidence="3" type="ORF">BU112_12700</name>
</gene>
<proteinExistence type="predicted"/>
<dbReference type="Gene3D" id="1.20.58.1950">
    <property type="match status" value="1"/>
</dbReference>
<feature type="domain" description="PRD" evidence="2">
    <location>
        <begin position="174"/>
        <end position="282"/>
    </location>
</feature>
<dbReference type="EMBL" id="QXUF01000119">
    <property type="protein sequence ID" value="RIM97451.1"/>
    <property type="molecule type" value="Genomic_DNA"/>
</dbReference>
<dbReference type="InterPro" id="IPR004341">
    <property type="entry name" value="CAT_RNA-bd_dom"/>
</dbReference>
<dbReference type="Pfam" id="PF03123">
    <property type="entry name" value="CAT_RBD"/>
    <property type="match status" value="1"/>
</dbReference>
<dbReference type="AlphaFoldDB" id="A0A418ICN4"/>
<dbReference type="SUPFAM" id="SSF50151">
    <property type="entry name" value="SacY-like RNA-binding domain"/>
    <property type="match status" value="1"/>
</dbReference>
<dbReference type="SUPFAM" id="SSF63520">
    <property type="entry name" value="PTS-regulatory domain, PRD"/>
    <property type="match status" value="2"/>
</dbReference>
<dbReference type="InterPro" id="IPR011608">
    <property type="entry name" value="PRD"/>
</dbReference>